<keyword evidence="8 12" id="KW-0998">Cell outer membrane</keyword>
<evidence type="ECO:0000256" key="4">
    <source>
        <dbReference type="ARBA" id="ARBA00022729"/>
    </source>
</evidence>
<dbReference type="FunFam" id="2.40.128.20:FF:000002">
    <property type="entry name" value="Outer membrane lipoprotein Blc"/>
    <property type="match status" value="1"/>
</dbReference>
<evidence type="ECO:0000256" key="5">
    <source>
        <dbReference type="ARBA" id="ARBA00023121"/>
    </source>
</evidence>
<dbReference type="InterPro" id="IPR000566">
    <property type="entry name" value="Lipocln_cytosolic_FA-bd_dom"/>
</dbReference>
<gene>
    <name evidence="14" type="ORF">PSU93_11170</name>
</gene>
<dbReference type="GO" id="GO:0008289">
    <property type="term" value="F:lipid binding"/>
    <property type="evidence" value="ECO:0007669"/>
    <property type="project" value="UniProtKB-UniRule"/>
</dbReference>
<dbReference type="PROSITE" id="PS51257">
    <property type="entry name" value="PROKAR_LIPOPROTEIN"/>
    <property type="match status" value="1"/>
</dbReference>
<evidence type="ECO:0000256" key="12">
    <source>
        <dbReference type="PIRNR" id="PIRNR036893"/>
    </source>
</evidence>
<dbReference type="PIRSF" id="PIRSF036893">
    <property type="entry name" value="Lipocalin_ApoD"/>
    <property type="match status" value="1"/>
</dbReference>
<dbReference type="InterPro" id="IPR002446">
    <property type="entry name" value="Lipocalin_bac"/>
</dbReference>
<dbReference type="InterPro" id="IPR012674">
    <property type="entry name" value="Calycin"/>
</dbReference>
<dbReference type="Pfam" id="PF08212">
    <property type="entry name" value="Lipocalin_2"/>
    <property type="match status" value="1"/>
</dbReference>
<comment type="function">
    <text evidence="10 12">Involved in the storage or transport of lipids necessary for membrane maintenance under stressful conditions. Displays a binding preference for lysophospholipids.</text>
</comment>
<evidence type="ECO:0000259" key="13">
    <source>
        <dbReference type="Pfam" id="PF08212"/>
    </source>
</evidence>
<name>A0AA43TKY2_9GAMM</name>
<sequence length="170" mass="19234">MKALFILIISLLTSCTGIPEGITAVDGFEVNRYLGTWYEIARLDHRFERGLENISATYTLRDDGGVDVLNKGWDIKAGKWHQAQGKAYFVGQTDKGRLKVSFFGPFYGGYNIIELDKKDYAYSMVTGPDRSYFWILSRTKQLPESTLTALIEQAKTLGFATDKLIFPKQN</sequence>
<dbReference type="PANTHER" id="PTHR10612:SF34">
    <property type="entry name" value="APOLIPOPROTEIN D"/>
    <property type="match status" value="1"/>
</dbReference>
<evidence type="ECO:0000256" key="11">
    <source>
        <dbReference type="ARBA" id="ARBA00071217"/>
    </source>
</evidence>
<dbReference type="InterPro" id="IPR047202">
    <property type="entry name" value="Lipocalin_Blc-like_dom"/>
</dbReference>
<dbReference type="Proteomes" id="UP001160519">
    <property type="component" value="Unassembled WGS sequence"/>
</dbReference>
<keyword evidence="5 12" id="KW-0446">Lipid-binding</keyword>
<evidence type="ECO:0000313" key="14">
    <source>
        <dbReference type="EMBL" id="MDI1231701.1"/>
    </source>
</evidence>
<evidence type="ECO:0000256" key="2">
    <source>
        <dbReference type="ARBA" id="ARBA00006889"/>
    </source>
</evidence>
<keyword evidence="15" id="KW-1185">Reference proteome</keyword>
<dbReference type="GO" id="GO:0006950">
    <property type="term" value="P:response to stress"/>
    <property type="evidence" value="ECO:0007669"/>
    <property type="project" value="UniProtKB-ARBA"/>
</dbReference>
<reference evidence="14" key="1">
    <citation type="submission" date="2023-01" db="EMBL/GenBank/DDBJ databases">
        <title>Biogeochemical cycle of methane in antarctic sediments.</title>
        <authorList>
            <person name="Roldan D.M."/>
            <person name="Menes R.J."/>
        </authorList>
    </citation>
    <scope>NUCLEOTIDE SEQUENCE [LARGE SCALE GENOMIC DNA]</scope>
    <source>
        <strain evidence="14">K-2018 MAG008</strain>
    </source>
</reference>
<dbReference type="Gene3D" id="2.40.128.20">
    <property type="match status" value="1"/>
</dbReference>
<keyword evidence="7" id="KW-0564">Palmitate</keyword>
<feature type="domain" description="Lipocalin/cytosolic fatty-acid binding" evidence="13">
    <location>
        <begin position="29"/>
        <end position="169"/>
    </location>
</feature>
<evidence type="ECO:0000256" key="8">
    <source>
        <dbReference type="ARBA" id="ARBA00023237"/>
    </source>
</evidence>
<dbReference type="InterPro" id="IPR022272">
    <property type="entry name" value="Lipocalin_CS"/>
</dbReference>
<dbReference type="EMBL" id="JAQSDF010000038">
    <property type="protein sequence ID" value="MDI1231701.1"/>
    <property type="molecule type" value="Genomic_DNA"/>
</dbReference>
<keyword evidence="6 12" id="KW-0472">Membrane</keyword>
<accession>A0AA43TKY2</accession>
<dbReference type="PROSITE" id="PS00213">
    <property type="entry name" value="LIPOCALIN"/>
    <property type="match status" value="1"/>
</dbReference>
<comment type="caution">
    <text evidence="14">The sequence shown here is derived from an EMBL/GenBank/DDBJ whole genome shotgun (WGS) entry which is preliminary data.</text>
</comment>
<evidence type="ECO:0000313" key="15">
    <source>
        <dbReference type="Proteomes" id="UP001160519"/>
    </source>
</evidence>
<dbReference type="PRINTS" id="PR01171">
    <property type="entry name" value="BCTLIPOCALIN"/>
</dbReference>
<evidence type="ECO:0000256" key="9">
    <source>
        <dbReference type="ARBA" id="ARBA00023288"/>
    </source>
</evidence>
<proteinExistence type="inferred from homology"/>
<comment type="subunit">
    <text evidence="3 12">Homodimer.</text>
</comment>
<dbReference type="PANTHER" id="PTHR10612">
    <property type="entry name" value="APOLIPOPROTEIN D"/>
    <property type="match status" value="1"/>
</dbReference>
<dbReference type="AlphaFoldDB" id="A0AA43TKY2"/>
<evidence type="ECO:0000256" key="1">
    <source>
        <dbReference type="ARBA" id="ARBA00004459"/>
    </source>
</evidence>
<organism evidence="14 15">
    <name type="scientific">Candidatus Methylobacter titanis</name>
    <dbReference type="NCBI Taxonomy" id="3053457"/>
    <lineage>
        <taxon>Bacteria</taxon>
        <taxon>Pseudomonadati</taxon>
        <taxon>Pseudomonadota</taxon>
        <taxon>Gammaproteobacteria</taxon>
        <taxon>Methylococcales</taxon>
        <taxon>Methylococcaceae</taxon>
        <taxon>Methylobacter</taxon>
    </lineage>
</organism>
<protein>
    <recommendedName>
        <fullName evidence="11 12">Outer membrane lipoprotein Blc</fullName>
    </recommendedName>
</protein>
<dbReference type="SUPFAM" id="SSF50814">
    <property type="entry name" value="Lipocalins"/>
    <property type="match status" value="1"/>
</dbReference>
<evidence type="ECO:0000256" key="3">
    <source>
        <dbReference type="ARBA" id="ARBA00011738"/>
    </source>
</evidence>
<evidence type="ECO:0000256" key="6">
    <source>
        <dbReference type="ARBA" id="ARBA00023136"/>
    </source>
</evidence>
<keyword evidence="9 12" id="KW-0449">Lipoprotein</keyword>
<dbReference type="InterPro" id="IPR022271">
    <property type="entry name" value="Lipocalin_ApoD"/>
</dbReference>
<evidence type="ECO:0000256" key="10">
    <source>
        <dbReference type="ARBA" id="ARBA00057024"/>
    </source>
</evidence>
<evidence type="ECO:0000256" key="7">
    <source>
        <dbReference type="ARBA" id="ARBA00023139"/>
    </source>
</evidence>
<comment type="subcellular location">
    <subcellularLocation>
        <location evidence="1">Cell outer membrane</location>
        <topology evidence="1">Lipid-anchor</topology>
    </subcellularLocation>
</comment>
<dbReference type="CDD" id="cd19438">
    <property type="entry name" value="lipocalin_Blc-like"/>
    <property type="match status" value="1"/>
</dbReference>
<comment type="similarity">
    <text evidence="2 12">Belongs to the calycin superfamily. Lipocalin family.</text>
</comment>
<keyword evidence="4" id="KW-0732">Signal</keyword>
<dbReference type="GO" id="GO:0009279">
    <property type="term" value="C:cell outer membrane"/>
    <property type="evidence" value="ECO:0007669"/>
    <property type="project" value="UniProtKB-SubCell"/>
</dbReference>